<feature type="region of interest" description="Disordered" evidence="2">
    <location>
        <begin position="233"/>
        <end position="273"/>
    </location>
</feature>
<dbReference type="PANTHER" id="PTHR31807:SF46">
    <property type="entry name" value="QWRF FAMILY-RELATED"/>
    <property type="match status" value="1"/>
</dbReference>
<evidence type="ECO:0000256" key="2">
    <source>
        <dbReference type="SAM" id="MobiDB-lite"/>
    </source>
</evidence>
<evidence type="ECO:0000256" key="1">
    <source>
        <dbReference type="ARBA" id="ARBA00010016"/>
    </source>
</evidence>
<dbReference type="EMBL" id="SZYD01000013">
    <property type="protein sequence ID" value="KAD4385499.1"/>
    <property type="molecule type" value="Genomic_DNA"/>
</dbReference>
<dbReference type="InterPro" id="IPR007573">
    <property type="entry name" value="QWRF"/>
</dbReference>
<dbReference type="GO" id="GO:0005880">
    <property type="term" value="C:nuclear microtubule"/>
    <property type="evidence" value="ECO:0007669"/>
    <property type="project" value="TreeGrafter"/>
</dbReference>
<feature type="region of interest" description="Disordered" evidence="2">
    <location>
        <begin position="1"/>
        <end position="47"/>
    </location>
</feature>
<dbReference type="PANTHER" id="PTHR31807">
    <property type="entry name" value="AUGMIN FAMILY MEMBER"/>
    <property type="match status" value="1"/>
</dbReference>
<dbReference type="OrthoDB" id="1924320at2759"/>
<dbReference type="GO" id="GO:0008017">
    <property type="term" value="F:microtubule binding"/>
    <property type="evidence" value="ECO:0007669"/>
    <property type="project" value="TreeGrafter"/>
</dbReference>
<organism evidence="3 4">
    <name type="scientific">Mikania micrantha</name>
    <name type="common">bitter vine</name>
    <dbReference type="NCBI Taxonomy" id="192012"/>
    <lineage>
        <taxon>Eukaryota</taxon>
        <taxon>Viridiplantae</taxon>
        <taxon>Streptophyta</taxon>
        <taxon>Embryophyta</taxon>
        <taxon>Tracheophyta</taxon>
        <taxon>Spermatophyta</taxon>
        <taxon>Magnoliopsida</taxon>
        <taxon>eudicotyledons</taxon>
        <taxon>Gunneridae</taxon>
        <taxon>Pentapetalae</taxon>
        <taxon>asterids</taxon>
        <taxon>campanulids</taxon>
        <taxon>Asterales</taxon>
        <taxon>Asteraceae</taxon>
        <taxon>Asteroideae</taxon>
        <taxon>Heliantheae alliance</taxon>
        <taxon>Eupatorieae</taxon>
        <taxon>Mikania</taxon>
    </lineage>
</organism>
<proteinExistence type="inferred from homology"/>
<dbReference type="AlphaFoldDB" id="A0A5N6N5E7"/>
<accession>A0A5N6N5E7</accession>
<sequence>MVAEASSTTTKPVLSPAPVNAERVPLLPDNNGRTLQRRPKSKDVTSRYLSYTSSSKLVTDTKSYSNSVCTTKKRVPSPVASPVSNRRDQCVPMAASAKMLTKTSARSLSVSFQGESFALPVRKVRNDTPEMKKRPATQGRSRRWNFMTMSVDFTDEKLKLSRTEIAESKLEHNKPESVCIYDNSDHPVSDTDSSSSGGTHGNVRGGDRRAIVVPARFWQETISLLRRVQPVPVSPPLLKKKNNKPISGSPKLPPRGSSVSPSPVSNGGGGNSNLGKTPSILSFCADSKRGKVGEKKVVDAHVLRLLHNKHMQWRFANAKADAAMSVRRAAAQKNLYNAWVTISKLWHSVTSKRLQTQELKHNLKLHSLLKKQMMCLDDWDLTERDHSISLAGVIVALESSSLCLPVLCGAKADTQNFKDAICSAVDVMEAMVVSICSFATKVENVNSMASELANAMKTECSLLDQCKDLLSALTPLEGYLKIELTNDVESIVDLAAIDPSDINDDQPTKAPTIII</sequence>
<keyword evidence="4" id="KW-1185">Reference proteome</keyword>
<feature type="compositionally biased region" description="Low complexity" evidence="2">
    <location>
        <begin position="256"/>
        <end position="265"/>
    </location>
</feature>
<evidence type="ECO:0000313" key="4">
    <source>
        <dbReference type="Proteomes" id="UP000326396"/>
    </source>
</evidence>
<comment type="similarity">
    <text evidence="1">Belongs to the QWRF family.</text>
</comment>
<gene>
    <name evidence="3" type="ORF">E3N88_25667</name>
</gene>
<evidence type="ECO:0000313" key="3">
    <source>
        <dbReference type="EMBL" id="KAD4385499.1"/>
    </source>
</evidence>
<protein>
    <submittedName>
        <fullName evidence="3">Uncharacterized protein</fullName>
    </submittedName>
</protein>
<dbReference type="GO" id="GO:0051225">
    <property type="term" value="P:spindle assembly"/>
    <property type="evidence" value="ECO:0007669"/>
    <property type="project" value="TreeGrafter"/>
</dbReference>
<reference evidence="3 4" key="1">
    <citation type="submission" date="2019-05" db="EMBL/GenBank/DDBJ databases">
        <title>Mikania micrantha, genome provides insights into the molecular mechanism of rapid growth.</title>
        <authorList>
            <person name="Liu B."/>
        </authorList>
    </citation>
    <scope>NUCLEOTIDE SEQUENCE [LARGE SCALE GENOMIC DNA]</scope>
    <source>
        <strain evidence="3">NLD-2019</strain>
        <tissue evidence="3">Leaf</tissue>
    </source>
</reference>
<name>A0A5N6N5E7_9ASTR</name>
<dbReference type="GO" id="GO:0005737">
    <property type="term" value="C:cytoplasm"/>
    <property type="evidence" value="ECO:0007669"/>
    <property type="project" value="TreeGrafter"/>
</dbReference>
<dbReference type="Proteomes" id="UP000326396">
    <property type="component" value="Linkage Group LG3"/>
</dbReference>
<feature type="compositionally biased region" description="Polar residues" evidence="2">
    <location>
        <begin position="1"/>
        <end position="12"/>
    </location>
</feature>
<feature type="region of interest" description="Disordered" evidence="2">
    <location>
        <begin position="177"/>
        <end position="207"/>
    </location>
</feature>
<dbReference type="Pfam" id="PF04484">
    <property type="entry name" value="QWRF"/>
    <property type="match status" value="1"/>
</dbReference>
<comment type="caution">
    <text evidence="3">The sequence shown here is derived from an EMBL/GenBank/DDBJ whole genome shotgun (WGS) entry which is preliminary data.</text>
</comment>